<dbReference type="RefSeq" id="WP_250427358.1">
    <property type="nucleotide sequence ID" value="NZ_JALPRR010000001.1"/>
</dbReference>
<keyword evidence="4" id="KW-1185">Reference proteome</keyword>
<dbReference type="Proteomes" id="UP001597374">
    <property type="component" value="Unassembled WGS sequence"/>
</dbReference>
<comment type="caution">
    <text evidence="3">The sequence shown here is derived from an EMBL/GenBank/DDBJ whole genome shotgun (WGS) entry which is preliminary data.</text>
</comment>
<evidence type="ECO:0000313" key="3">
    <source>
        <dbReference type="EMBL" id="MFD2245705.1"/>
    </source>
</evidence>
<reference evidence="4" key="1">
    <citation type="journal article" date="2019" name="Int. J. Syst. Evol. Microbiol.">
        <title>The Global Catalogue of Microorganisms (GCM) 10K type strain sequencing project: providing services to taxonomists for standard genome sequencing and annotation.</title>
        <authorList>
            <consortium name="The Broad Institute Genomics Platform"/>
            <consortium name="The Broad Institute Genome Sequencing Center for Infectious Disease"/>
            <person name="Wu L."/>
            <person name="Ma J."/>
        </authorList>
    </citation>
    <scope>NUCLEOTIDE SEQUENCE [LARGE SCALE GENOMIC DNA]</scope>
    <source>
        <strain evidence="4">CGMCC 4.1782</strain>
    </source>
</reference>
<keyword evidence="1" id="KW-0732">Signal</keyword>
<feature type="domain" description="Secretion system C-terminal sorting" evidence="2">
    <location>
        <begin position="360"/>
        <end position="430"/>
    </location>
</feature>
<proteinExistence type="predicted"/>
<dbReference type="InterPro" id="IPR013783">
    <property type="entry name" value="Ig-like_fold"/>
</dbReference>
<feature type="signal peptide" evidence="1">
    <location>
        <begin position="1"/>
        <end position="28"/>
    </location>
</feature>
<sequence length="435" mass="47609">MKRIFTRVLKACGAVALFFLASPESTTAQVSMGRFITTYSQNFNGLPASGTGTWDDGQYYFPGWTVKRTVASSTITANSGGSNTSGLYSYGSTGTSDRALGSISSIPSGLKVSAQFAYGLLLQNNAGTSITSLDISFFGEQWRVSNSTAPEHKLVFSYAISDDPSSFNLSPANTNWTVVPALEFRSPKYKVSGGALDGNLPENKRFLTASLPIVIPNGHYIMLRWVDYDETEADHGLAIDDVSLAWSVNPSGPGILPVELVQFSATKLQKAVELHWRTASEDNNDHFAVERSRDGKLFEEIGRVAGKGNSKVLSTYTFTDNKPFGSTSYYRLKQVDTDGTFAYSNAVAVEMSYTSETVKVYPTLTADFLQVELNHQQRSSKLMVVDEQGKLVLERVLSETQSINQVDVRQLHSGMYVLILQTGKETVATSRFVKL</sequence>
<dbReference type="NCBIfam" id="TIGR04183">
    <property type="entry name" value="Por_Secre_tail"/>
    <property type="match status" value="1"/>
</dbReference>
<feature type="chain" id="PRO_5046008497" evidence="1">
    <location>
        <begin position="29"/>
        <end position="435"/>
    </location>
</feature>
<organism evidence="3 4">
    <name type="scientific">Pontibacter ruber</name>
    <dbReference type="NCBI Taxonomy" id="1343895"/>
    <lineage>
        <taxon>Bacteria</taxon>
        <taxon>Pseudomonadati</taxon>
        <taxon>Bacteroidota</taxon>
        <taxon>Cytophagia</taxon>
        <taxon>Cytophagales</taxon>
        <taxon>Hymenobacteraceae</taxon>
        <taxon>Pontibacter</taxon>
    </lineage>
</organism>
<gene>
    <name evidence="3" type="ORF">ACFSKP_05530</name>
</gene>
<dbReference type="Pfam" id="PF18962">
    <property type="entry name" value="Por_Secre_tail"/>
    <property type="match status" value="1"/>
</dbReference>
<name>A0ABW5CWN9_9BACT</name>
<evidence type="ECO:0000313" key="4">
    <source>
        <dbReference type="Proteomes" id="UP001597374"/>
    </source>
</evidence>
<dbReference type="Gene3D" id="2.60.40.10">
    <property type="entry name" value="Immunoglobulins"/>
    <property type="match status" value="1"/>
</dbReference>
<dbReference type="EMBL" id="JBHUIM010000001">
    <property type="protein sequence ID" value="MFD2245705.1"/>
    <property type="molecule type" value="Genomic_DNA"/>
</dbReference>
<evidence type="ECO:0000259" key="2">
    <source>
        <dbReference type="Pfam" id="PF18962"/>
    </source>
</evidence>
<accession>A0ABW5CWN9</accession>
<evidence type="ECO:0000256" key="1">
    <source>
        <dbReference type="SAM" id="SignalP"/>
    </source>
</evidence>
<dbReference type="InterPro" id="IPR026444">
    <property type="entry name" value="Secre_tail"/>
</dbReference>
<protein>
    <submittedName>
        <fullName evidence="3">T9SS type A sorting domain-containing protein</fullName>
    </submittedName>
</protein>